<reference evidence="3" key="1">
    <citation type="journal article" date="2019" name="Int. J. Syst. Evol. Microbiol.">
        <title>The Global Catalogue of Microorganisms (GCM) 10K type strain sequencing project: providing services to taxonomists for standard genome sequencing and annotation.</title>
        <authorList>
            <consortium name="The Broad Institute Genomics Platform"/>
            <consortium name="The Broad Institute Genome Sequencing Center for Infectious Disease"/>
            <person name="Wu L."/>
            <person name="Ma J."/>
        </authorList>
    </citation>
    <scope>NUCLEOTIDE SEQUENCE [LARGE SCALE GENOMIC DNA]</scope>
    <source>
        <strain evidence="3">JCM 19129</strain>
    </source>
</reference>
<dbReference type="Gene3D" id="3.90.950.20">
    <property type="entry name" value="CinA-like"/>
    <property type="match status" value="1"/>
</dbReference>
<gene>
    <name evidence="2" type="ORF">GCM10025790_18560</name>
</gene>
<dbReference type="Proteomes" id="UP001500368">
    <property type="component" value="Unassembled WGS sequence"/>
</dbReference>
<evidence type="ECO:0000259" key="1">
    <source>
        <dbReference type="Pfam" id="PF02464"/>
    </source>
</evidence>
<dbReference type="SUPFAM" id="SSF142433">
    <property type="entry name" value="CinA-like"/>
    <property type="match status" value="1"/>
</dbReference>
<accession>A0ABP9FYV5</accession>
<evidence type="ECO:0000313" key="3">
    <source>
        <dbReference type="Proteomes" id="UP001500368"/>
    </source>
</evidence>
<proteinExistence type="predicted"/>
<sequence length="204" mass="20977">MAEEAEASTDPVEIVQRCAHRGLTLATAESLTAGSLAARIADVPGASQALLGGVIAYSNQVKEHVLKVSAELLETRGAVDPIVAASMAQGAAERCGTDIGISTTGVAGPAPHQGKDVGTVYLGIACREDAVQRLGLSLPQGCDRIDQDISQQWLAGALLLDLDPSADPDQMRVEIRKASVQGALKLVEDFLLTEPAGLPASAGS</sequence>
<feature type="domain" description="CinA C-terminal" evidence="1">
    <location>
        <begin position="13"/>
        <end position="152"/>
    </location>
</feature>
<evidence type="ECO:0000313" key="2">
    <source>
        <dbReference type="EMBL" id="GAA4922127.1"/>
    </source>
</evidence>
<name>A0ABP9FYV5_9MICC</name>
<keyword evidence="3" id="KW-1185">Reference proteome</keyword>
<comment type="caution">
    <text evidence="2">The sequence shown here is derived from an EMBL/GenBank/DDBJ whole genome shotgun (WGS) entry which is preliminary data.</text>
</comment>
<protein>
    <recommendedName>
        <fullName evidence="1">CinA C-terminal domain-containing protein</fullName>
    </recommendedName>
</protein>
<dbReference type="Pfam" id="PF02464">
    <property type="entry name" value="CinA"/>
    <property type="match status" value="1"/>
</dbReference>
<dbReference type="EMBL" id="BAABLW010000007">
    <property type="protein sequence ID" value="GAA4922127.1"/>
    <property type="molecule type" value="Genomic_DNA"/>
</dbReference>
<dbReference type="NCBIfam" id="TIGR00199">
    <property type="entry name" value="PncC_domain"/>
    <property type="match status" value="1"/>
</dbReference>
<dbReference type="InterPro" id="IPR036653">
    <property type="entry name" value="CinA-like_C"/>
</dbReference>
<organism evidence="2 3">
    <name type="scientific">Nesterenkonia rhizosphaerae</name>
    <dbReference type="NCBI Taxonomy" id="1348272"/>
    <lineage>
        <taxon>Bacteria</taxon>
        <taxon>Bacillati</taxon>
        <taxon>Actinomycetota</taxon>
        <taxon>Actinomycetes</taxon>
        <taxon>Micrococcales</taxon>
        <taxon>Micrococcaceae</taxon>
        <taxon>Nesterenkonia</taxon>
    </lineage>
</organism>
<dbReference type="InterPro" id="IPR008136">
    <property type="entry name" value="CinA_C"/>
</dbReference>